<protein>
    <recommendedName>
        <fullName evidence="3">DUF1832 domain-containing protein</fullName>
    </recommendedName>
</protein>
<proteinExistence type="predicted"/>
<dbReference type="InterPro" id="IPR027417">
    <property type="entry name" value="P-loop_NTPase"/>
</dbReference>
<evidence type="ECO:0000313" key="1">
    <source>
        <dbReference type="EMBL" id="GLT22535.1"/>
    </source>
</evidence>
<gene>
    <name evidence="1" type="ORF">GCM10007933_19950</name>
</gene>
<dbReference type="InterPro" id="IPR051162">
    <property type="entry name" value="T4SS_component"/>
</dbReference>
<evidence type="ECO:0008006" key="3">
    <source>
        <dbReference type="Google" id="ProtNLM"/>
    </source>
</evidence>
<keyword evidence="2" id="KW-1185">Reference proteome</keyword>
<dbReference type="Proteomes" id="UP001157167">
    <property type="component" value="Unassembled WGS sequence"/>
</dbReference>
<dbReference type="PANTHER" id="PTHR30121:SF6">
    <property type="entry name" value="SLR6007 PROTEIN"/>
    <property type="match status" value="1"/>
</dbReference>
<sequence length="510" mass="55944">MAEWTIEKALLANFASSSEAYRQTDQLRIKLGFAARAPIARMAVGRSLGETTIPPKAPDMLGKAIKGDTLFGVEEHALWMALLVANFRDLFPKLPITLPALQDLVARHWHRGVGLLTEDWEEAGGYSKFVDILITRRATLPEEVQGVASTDSDGRGTDGWAGPESVAKPVTIELGREEASDNNFTWTVNGVGYSPHIAVMGQAGSGKTRTMIEALKQVHGRTGAPILLLDLGKGDLADNAELARELDARVLRVPQDQIPLDMFHGSSRSETDASDVVLGFRDSLAKVMQSRPGAMQLEHIREALKPVFAKNERISLENVRDGLKDYYEENTLKVDSVISAINDLTERSIFTPELSPAAFFSKSWIITFAHARDTVKNLAAYMLLDSLNAYMKRLDEAPQDDHGHRAIRMVLAVDEARHLLASRHKALSDNIRLHRSKGLVVSLASQSPDDYDGAGDDYLENIGLPICFKTNAASTTVLQNMFRGKISFAGLGTGICMTLKDGKPIRVKAF</sequence>
<comment type="caution">
    <text evidence="1">The sequence shown here is derived from an EMBL/GenBank/DDBJ whole genome shotgun (WGS) entry which is preliminary data.</text>
</comment>
<dbReference type="Gene3D" id="3.40.50.300">
    <property type="entry name" value="P-loop containing nucleotide triphosphate hydrolases"/>
    <property type="match status" value="1"/>
</dbReference>
<accession>A0ABQ6FDG4</accession>
<dbReference type="EMBL" id="BSPX01000026">
    <property type="protein sequence ID" value="GLT22535.1"/>
    <property type="molecule type" value="Genomic_DNA"/>
</dbReference>
<dbReference type="SUPFAM" id="SSF52540">
    <property type="entry name" value="P-loop containing nucleoside triphosphate hydrolases"/>
    <property type="match status" value="1"/>
</dbReference>
<dbReference type="PANTHER" id="PTHR30121">
    <property type="entry name" value="UNCHARACTERIZED PROTEIN YJGR-RELATED"/>
    <property type="match status" value="1"/>
</dbReference>
<evidence type="ECO:0000313" key="2">
    <source>
        <dbReference type="Proteomes" id="UP001157167"/>
    </source>
</evidence>
<name>A0ABQ6FDG4_9RHOO</name>
<organism evidence="1 2">
    <name type="scientific">Zoogloea oryzae</name>
    <dbReference type="NCBI Taxonomy" id="310767"/>
    <lineage>
        <taxon>Bacteria</taxon>
        <taxon>Pseudomonadati</taxon>
        <taxon>Pseudomonadota</taxon>
        <taxon>Betaproteobacteria</taxon>
        <taxon>Rhodocyclales</taxon>
        <taxon>Zoogloeaceae</taxon>
        <taxon>Zoogloea</taxon>
    </lineage>
</organism>
<reference evidence="2" key="1">
    <citation type="journal article" date="2019" name="Int. J. Syst. Evol. Microbiol.">
        <title>The Global Catalogue of Microorganisms (GCM) 10K type strain sequencing project: providing services to taxonomists for standard genome sequencing and annotation.</title>
        <authorList>
            <consortium name="The Broad Institute Genomics Platform"/>
            <consortium name="The Broad Institute Genome Sequencing Center for Infectious Disease"/>
            <person name="Wu L."/>
            <person name="Ma J."/>
        </authorList>
    </citation>
    <scope>NUCLEOTIDE SEQUENCE [LARGE SCALE GENOMIC DNA]</scope>
    <source>
        <strain evidence="2">NBRC 102407</strain>
    </source>
</reference>
<dbReference type="RefSeq" id="WP_284187837.1">
    <property type="nucleotide sequence ID" value="NZ_BSPX01000026.1"/>
</dbReference>